<evidence type="ECO:0000256" key="8">
    <source>
        <dbReference type="ARBA" id="ARBA00023235"/>
    </source>
</evidence>
<evidence type="ECO:0000256" key="7">
    <source>
        <dbReference type="ARBA" id="ARBA00023186"/>
    </source>
</evidence>
<dbReference type="InterPro" id="IPR006158">
    <property type="entry name" value="Cobalamin-bd"/>
</dbReference>
<feature type="binding site" evidence="10">
    <location>
        <position position="752"/>
    </location>
    <ligand>
        <name>substrate</name>
    </ligand>
</feature>
<feature type="binding site" evidence="10">
    <location>
        <position position="953"/>
    </location>
    <ligand>
        <name>GTP</name>
        <dbReference type="ChEBI" id="CHEBI:37565"/>
    </ligand>
</feature>
<dbReference type="RefSeq" id="WP_069656436.1">
    <property type="nucleotide sequence ID" value="NZ_MIJF01000015.1"/>
</dbReference>
<comment type="subunit">
    <text evidence="10">Homodimer.</text>
</comment>
<dbReference type="OrthoDB" id="9762378at2"/>
<keyword evidence="11" id="KW-0175">Coiled coil</keyword>
<dbReference type="GO" id="GO:0000287">
    <property type="term" value="F:magnesium ion binding"/>
    <property type="evidence" value="ECO:0007669"/>
    <property type="project" value="UniProtKB-UniRule"/>
</dbReference>
<evidence type="ECO:0000259" key="12">
    <source>
        <dbReference type="PROSITE" id="PS51332"/>
    </source>
</evidence>
<comment type="similarity">
    <text evidence="10">Belongs to the IcmF family.</text>
</comment>
<evidence type="ECO:0000256" key="4">
    <source>
        <dbReference type="ARBA" id="ARBA00022741"/>
    </source>
</evidence>
<dbReference type="GO" id="GO:0003924">
    <property type="term" value="F:GTPase activity"/>
    <property type="evidence" value="ECO:0007669"/>
    <property type="project" value="UniProtKB-UniRule"/>
</dbReference>
<dbReference type="EC" id="5.4.99.13" evidence="10"/>
<dbReference type="GO" id="GO:0034784">
    <property type="term" value="F:pivalyl-CoA mutase activity"/>
    <property type="evidence" value="ECO:0007669"/>
    <property type="project" value="InterPro"/>
</dbReference>
<dbReference type="Gene3D" id="3.40.50.300">
    <property type="entry name" value="P-loop containing nucleotide triphosphate hydrolases"/>
    <property type="match status" value="1"/>
</dbReference>
<name>A0A1D2YVS2_9BACI</name>
<evidence type="ECO:0000256" key="11">
    <source>
        <dbReference type="SAM" id="Coils"/>
    </source>
</evidence>
<dbReference type="InterPro" id="IPR052040">
    <property type="entry name" value="GTPase/Isobutyryl-CoA_mutase"/>
</dbReference>
<dbReference type="InterPro" id="IPR053439">
    <property type="entry name" value="IcmF/GTPase_domain"/>
</dbReference>
<proteinExistence type="inferred from homology"/>
<reference evidence="13 14" key="1">
    <citation type="submission" date="2016-09" db="EMBL/GenBank/DDBJ databases">
        <title>Draft genome sequence for the type strain of Vulcanibacillus modesticaldus BR, a strictly anaerobic, moderately thermophilic, and nitrate-reducing bacterium from deep sea-hydrothermal vents of the Mid-Atlantic Ridge.</title>
        <authorList>
            <person name="Abin C.A."/>
            <person name="Hollibaugh J.T."/>
        </authorList>
    </citation>
    <scope>NUCLEOTIDE SEQUENCE [LARGE SCALE GENOMIC DNA]</scope>
    <source>
        <strain evidence="13 14">BR</strain>
    </source>
</reference>
<feature type="binding site" evidence="10">
    <location>
        <position position="253"/>
    </location>
    <ligand>
        <name>Mg(2+)</name>
        <dbReference type="ChEBI" id="CHEBI:18420"/>
        <label>2</label>
    </ligand>
</feature>
<evidence type="ECO:0000313" key="14">
    <source>
        <dbReference type="Proteomes" id="UP000243739"/>
    </source>
</evidence>
<evidence type="ECO:0000256" key="3">
    <source>
        <dbReference type="ARBA" id="ARBA00022723"/>
    </source>
</evidence>
<dbReference type="PANTHER" id="PTHR43087:SF1">
    <property type="entry name" value="LAO_AO TRANSPORT SYSTEM ATPASE"/>
    <property type="match status" value="1"/>
</dbReference>
<dbReference type="GO" id="GO:0047727">
    <property type="term" value="F:isobutyryl-CoA mutase activity"/>
    <property type="evidence" value="ECO:0007669"/>
    <property type="project" value="UniProtKB-UniRule"/>
</dbReference>
<dbReference type="STRING" id="337097.BHF71_07765"/>
<keyword evidence="10" id="KW-0511">Multifunctional enzyme</keyword>
<evidence type="ECO:0000256" key="9">
    <source>
        <dbReference type="ARBA" id="ARBA00023285"/>
    </source>
</evidence>
<comment type="catalytic activity">
    <reaction evidence="10">
        <text>GTP + H2O = GDP + phosphate + H(+)</text>
        <dbReference type="Rhea" id="RHEA:19669"/>
        <dbReference type="ChEBI" id="CHEBI:15377"/>
        <dbReference type="ChEBI" id="CHEBI:15378"/>
        <dbReference type="ChEBI" id="CHEBI:37565"/>
        <dbReference type="ChEBI" id="CHEBI:43474"/>
        <dbReference type="ChEBI" id="CHEBI:58189"/>
    </reaction>
</comment>
<dbReference type="SUPFAM" id="SSF52540">
    <property type="entry name" value="P-loop containing nucleoside triphosphate hydrolases"/>
    <property type="match status" value="1"/>
</dbReference>
<dbReference type="SUPFAM" id="SSF52242">
    <property type="entry name" value="Cobalamin (vitamin B12)-binding domain"/>
    <property type="match status" value="1"/>
</dbReference>
<dbReference type="AlphaFoldDB" id="A0A1D2YVS2"/>
<comment type="domain">
    <text evidence="10">Is composed of four functional domains: the N-terminal 5'-deoxyadenosylcobalamin binding region that is homologous to the small subunit of ICM (IcmB), a middle P-loop GTPase domain (MeaI) that likely acts as a chaperone for ICM, a structured linker region involved in dimer formation, and a C-terminal part that is homologous to the large substrate-binding subunit of ICM (IcmA).</text>
</comment>
<dbReference type="NCBIfam" id="NF045497">
    <property type="entry name" value="IsobCoAmut_IcmF"/>
    <property type="match status" value="1"/>
</dbReference>
<feature type="binding site" evidence="10">
    <location>
        <position position="602"/>
    </location>
    <ligand>
        <name>substrate</name>
    </ligand>
</feature>
<gene>
    <name evidence="10" type="primary">icmF</name>
    <name evidence="13" type="ORF">BHF71_07765</name>
</gene>
<keyword evidence="14" id="KW-1185">Reference proteome</keyword>
<accession>A0A1D2YVS2</accession>
<keyword evidence="9 10" id="KW-0170">Cobalt</keyword>
<comment type="caution">
    <text evidence="13">The sequence shown here is derived from an EMBL/GenBank/DDBJ whole genome shotgun (WGS) entry which is preliminary data.</text>
</comment>
<comment type="function">
    <text evidence="10">Catalyzes the reversible interconversion of isobutyryl-CoA and n-butyryl-CoA, using radical chemistry. Also exhibits GTPase activity, associated with its G-protein domain (MeaI) that functions as a chaperone that assists cofactor delivery and proper holo-enzyme assembly.</text>
</comment>
<feature type="coiled-coil region" evidence="11">
    <location>
        <begin position="989"/>
        <end position="1044"/>
    </location>
</feature>
<keyword evidence="3 10" id="KW-0479">Metal-binding</keyword>
<comment type="catalytic activity">
    <reaction evidence="10">
        <text>2-methylpropanoyl-CoA = butanoyl-CoA</text>
        <dbReference type="Rhea" id="RHEA:13141"/>
        <dbReference type="ChEBI" id="CHEBI:57338"/>
        <dbReference type="ChEBI" id="CHEBI:57371"/>
        <dbReference type="EC" id="5.4.99.13"/>
    </reaction>
</comment>
<dbReference type="InterPro" id="IPR033669">
    <property type="entry name" value="IcmF"/>
</dbReference>
<evidence type="ECO:0000313" key="13">
    <source>
        <dbReference type="EMBL" id="OEF99715.1"/>
    </source>
</evidence>
<dbReference type="InterPro" id="IPR006159">
    <property type="entry name" value="Acid_CoA_mut_C"/>
</dbReference>
<dbReference type="HAMAP" id="MF_02050">
    <property type="entry name" value="IcmF"/>
    <property type="match status" value="1"/>
</dbReference>
<feature type="binding site" evidence="10">
    <location>
        <position position="301"/>
    </location>
    <ligand>
        <name>Mg(2+)</name>
        <dbReference type="ChEBI" id="CHEBI:18420"/>
        <label>1</label>
        <note>catalytic</note>
    </ligand>
</feature>
<feature type="binding site" evidence="10">
    <location>
        <position position="256"/>
    </location>
    <ligand>
        <name>GTP</name>
        <dbReference type="ChEBI" id="CHEBI:37565"/>
    </ligand>
</feature>
<comment type="caution">
    <text evidence="10">Lacks conserved residue(s) required for the propagation of feature annotation.</text>
</comment>
<evidence type="ECO:0000256" key="2">
    <source>
        <dbReference type="ARBA" id="ARBA00022628"/>
    </source>
</evidence>
<dbReference type="InterPro" id="IPR006099">
    <property type="entry name" value="MeMalonylCoA_mutase_a/b_cat"/>
</dbReference>
<comment type="cofactor">
    <cofactor evidence="1 10">
        <name>adenosylcob(III)alamin</name>
        <dbReference type="ChEBI" id="CHEBI:18408"/>
    </cofactor>
</comment>
<evidence type="ECO:0000256" key="5">
    <source>
        <dbReference type="ARBA" id="ARBA00022801"/>
    </source>
</evidence>
<feature type="binding site" evidence="10">
    <location>
        <position position="567"/>
    </location>
    <ligand>
        <name>substrate</name>
    </ligand>
</feature>
<feature type="binding site" evidence="10">
    <location>
        <position position="841"/>
    </location>
    <ligand>
        <name>substrate</name>
    </ligand>
</feature>
<feature type="binding site" description="axial binding residue" evidence="10">
    <location>
        <position position="24"/>
    </location>
    <ligand>
        <name>adenosylcob(III)alamin</name>
        <dbReference type="ChEBI" id="CHEBI:18408"/>
    </ligand>
    <ligandPart>
        <name>Co</name>
        <dbReference type="ChEBI" id="CHEBI:27638"/>
    </ligandPart>
</feature>
<feature type="binding site" evidence="10">
    <location>
        <begin position="348"/>
        <end position="351"/>
    </location>
    <ligand>
        <name>GTP</name>
        <dbReference type="ChEBI" id="CHEBI:37565"/>
    </ligand>
</feature>
<dbReference type="GO" id="GO:0005525">
    <property type="term" value="F:GTP binding"/>
    <property type="evidence" value="ECO:0007669"/>
    <property type="project" value="UniProtKB-UniRule"/>
</dbReference>
<dbReference type="SUPFAM" id="SSF51703">
    <property type="entry name" value="Cobalamin (vitamin B12)-dependent enzymes"/>
    <property type="match status" value="1"/>
</dbReference>
<dbReference type="EC" id="3.6.5.-" evidence="10"/>
<sequence>METELYRPKNKIRFVTASSLFDGHDASINIFRRLLQQAGVEVIHLGHNRSVEEVVNAAIDEDVQGIALTSYQGGHIEYFKYVYDMLQENGAGHIKIFGGGGGVIVPDEIKELQDYGIAKIFSPEDGRKMGLYGMINYMLKMTDYSLTDDLPFEININKLRKKNHLDIARLITLAEKEISDDSPNEYQLNIKQELEKLDLKIPVIGITGTGGAGKSSLTDELIRRFINDFPDKRIAILSVDPTKQKTGGALLGDRIRMNAINSDRVYMRSLATRESHSELSLAIREAILVVKAAGFDLIIIETSGIGQGDMKIIEVSDLSVYVMTSEYGAPTQLEKIDMLDFADFIVINKFDRKGSEDALRDVRKQYKRNHQKFEEVDEKLPIYGTIASQFNDYGTNRFYRALVERLNEINDFKWEPQLVVKLRDNKKNQIIPPEREQYLYEIANTLREYRRFTDQQVNLARRIYQLNGARDILVEKYGPDHQAVQSIENEIKEIEDLLHPETKKKLELWPSLKEEYQNDTLFTTTLSGTRIPKVALPKYEDYGEILKWCMKENVPGSFPFTAGVFPFKRTEEDPKRQFAGEGSPERTNRRFHYLSKDDKAKRLSTAFDSVTLYGEDPDYRPDIYGKIGESGVSVATLDDMKKLYAGFDLCAPNTSVSMTINGPAPIMLAMFLNTAIDQQVEKFIQENKRHPNEQEYEEIKERTLQTVRGTVQADILKEDQGQNTCIFSTEFALKMMGDIQQYFIDHKVRNYYSVSISGYHIAEAGANPISQLAFTLANGFTYVEYYLSRGMKIDDFAPNLSFFFSNGLDAEYSVLGRVARRIWSVVMKNKYGANERSQKLKYHIQTSGRSLHAMEIDFNDIRTTLQALMALYDNCNSLHTNAYDEAITTPTEHSVRRAMAIQLIITKELGLAKNENPLQGSFIIEELTDLVEEAVIKEFERISARGGVLGAMETVYQRSKIQEESMLYEAKKHSGELPIIGVNTFLNPNNNIENEISTIELARATKEEKELQIRNLKAFHEKHKEEAQEALRRLQEVVVNGENIFAELMNTVRVASLGQITKALYQVGGQYRRNM</sequence>
<feature type="binding site" evidence="10">
    <location>
        <position position="240"/>
    </location>
    <ligand>
        <name>Mg(2+)</name>
        <dbReference type="ChEBI" id="CHEBI:18420"/>
        <label>2</label>
    </ligand>
</feature>
<feature type="binding site" evidence="10">
    <location>
        <position position="215"/>
    </location>
    <ligand>
        <name>Mg(2+)</name>
        <dbReference type="ChEBI" id="CHEBI:18420"/>
        <label>1</label>
        <note>catalytic</note>
    </ligand>
</feature>
<dbReference type="Pfam" id="PF03308">
    <property type="entry name" value="MeaB"/>
    <property type="match status" value="1"/>
</dbReference>
<protein>
    <recommendedName>
        <fullName evidence="10">Fused isobutyryl-CoA mutase</fullName>
    </recommendedName>
    <domain>
        <recommendedName>
            <fullName evidence="10">Isobutyryl-CoA mutase</fullName>
            <shortName evidence="10">ICM</shortName>
            <ecNumber evidence="10">5.4.99.13</ecNumber>
        </recommendedName>
    </domain>
    <domain>
        <recommendedName>
            <fullName evidence="10">P-loop GTPase</fullName>
            <ecNumber evidence="10">3.6.5.-</ecNumber>
        </recommendedName>
        <alternativeName>
            <fullName evidence="10">G-protein chaperone</fullName>
        </alternativeName>
    </domain>
</protein>
<feature type="binding site" evidence="10">
    <location>
        <position position="836"/>
    </location>
    <ligand>
        <name>substrate</name>
    </ligand>
</feature>
<feature type="binding site" evidence="10">
    <location>
        <position position="301"/>
    </location>
    <ligand>
        <name>Mg(2+)</name>
        <dbReference type="ChEBI" id="CHEBI:18420"/>
        <label>2</label>
    </ligand>
</feature>
<feature type="binding site" evidence="10">
    <location>
        <position position="1074"/>
    </location>
    <ligand>
        <name>GTP</name>
        <dbReference type="ChEBI" id="CHEBI:37565"/>
    </ligand>
</feature>
<feature type="binding site" evidence="10">
    <location>
        <position position="708"/>
    </location>
    <ligand>
        <name>substrate</name>
    </ligand>
</feature>
<feature type="binding site" evidence="10">
    <location>
        <position position="302"/>
    </location>
    <ligand>
        <name>Mg(2+)</name>
        <dbReference type="ChEBI" id="CHEBI:18420"/>
        <label>2</label>
    </ligand>
</feature>
<dbReference type="FunFam" id="3.40.50.280:FF:000005">
    <property type="entry name" value="Fused isobutyryl-CoA mutase"/>
    <property type="match status" value="1"/>
</dbReference>
<dbReference type="EMBL" id="MIJF01000015">
    <property type="protein sequence ID" value="OEF99715.1"/>
    <property type="molecule type" value="Genomic_DNA"/>
</dbReference>
<dbReference type="Gene3D" id="3.20.20.240">
    <property type="entry name" value="Methylmalonyl-CoA mutase"/>
    <property type="match status" value="1"/>
</dbReference>
<dbReference type="CDD" id="cd02071">
    <property type="entry name" value="MM_CoA_mut_B12_BD"/>
    <property type="match status" value="1"/>
</dbReference>
<keyword evidence="10" id="KW-0460">Magnesium</keyword>
<dbReference type="PANTHER" id="PTHR43087">
    <property type="entry name" value="LYSINE/ARGININE/ORNITHINE TRANSPORT SYSTEM KINASE"/>
    <property type="match status" value="1"/>
</dbReference>
<evidence type="ECO:0000256" key="6">
    <source>
        <dbReference type="ARBA" id="ARBA00023134"/>
    </source>
</evidence>
<feature type="binding site" evidence="10">
    <location>
        <position position="239"/>
    </location>
    <ligand>
        <name>Mg(2+)</name>
        <dbReference type="ChEBI" id="CHEBI:18420"/>
        <label>2</label>
    </ligand>
</feature>
<feature type="binding site" evidence="10">
    <location>
        <begin position="211"/>
        <end position="216"/>
    </location>
    <ligand>
        <name>GTP</name>
        <dbReference type="ChEBI" id="CHEBI:37565"/>
    </ligand>
</feature>
<keyword evidence="6 10" id="KW-0342">GTP-binding</keyword>
<feature type="binding site" evidence="10">
    <location>
        <position position="253"/>
    </location>
    <ligand>
        <name>Mg(2+)</name>
        <dbReference type="ChEBI" id="CHEBI:18420"/>
        <label>1</label>
        <note>catalytic</note>
    </ligand>
</feature>
<dbReference type="NCBIfam" id="TIGR00640">
    <property type="entry name" value="acid_CoA_mut_C"/>
    <property type="match status" value="1"/>
</dbReference>
<comment type="cofactor">
    <cofactor evidence="10">
        <name>Mg(2+)</name>
        <dbReference type="ChEBI" id="CHEBI:18420"/>
    </cofactor>
</comment>
<feature type="domain" description="B12-binding" evidence="12">
    <location>
        <begin position="11"/>
        <end position="145"/>
    </location>
</feature>
<dbReference type="PROSITE" id="PS51332">
    <property type="entry name" value="B12_BINDING"/>
    <property type="match status" value="1"/>
</dbReference>
<dbReference type="Pfam" id="PF01642">
    <property type="entry name" value="MM_CoA_mutase"/>
    <property type="match status" value="2"/>
</dbReference>
<dbReference type="Pfam" id="PF02310">
    <property type="entry name" value="B12-binding"/>
    <property type="match status" value="1"/>
</dbReference>
<keyword evidence="7 10" id="KW-0143">Chaperone</keyword>
<dbReference type="InterPro" id="IPR027417">
    <property type="entry name" value="P-loop_NTPase"/>
</dbReference>
<dbReference type="Gene3D" id="3.40.50.280">
    <property type="entry name" value="Cobalamin-binding domain"/>
    <property type="match status" value="1"/>
</dbReference>
<evidence type="ECO:0000256" key="1">
    <source>
        <dbReference type="ARBA" id="ARBA00001922"/>
    </source>
</evidence>
<evidence type="ECO:0000256" key="10">
    <source>
        <dbReference type="HAMAP-Rule" id="MF_02050"/>
    </source>
</evidence>
<dbReference type="InterPro" id="IPR036724">
    <property type="entry name" value="Cobalamin-bd_sf"/>
</dbReference>
<keyword evidence="4 10" id="KW-0547">Nucleotide-binding</keyword>
<dbReference type="GO" id="GO:0031419">
    <property type="term" value="F:cobalamin binding"/>
    <property type="evidence" value="ECO:0007669"/>
    <property type="project" value="UniProtKB-UniRule"/>
</dbReference>
<dbReference type="Proteomes" id="UP000243739">
    <property type="component" value="Unassembled WGS sequence"/>
</dbReference>
<keyword evidence="2 10" id="KW-0846">Cobalamin</keyword>
<dbReference type="InterPro" id="IPR016176">
    <property type="entry name" value="Cbl-dep_enz_cat"/>
</dbReference>
<keyword evidence="8 10" id="KW-0413">Isomerase</keyword>
<organism evidence="13 14">
    <name type="scientific">Vulcanibacillus modesticaldus</name>
    <dbReference type="NCBI Taxonomy" id="337097"/>
    <lineage>
        <taxon>Bacteria</taxon>
        <taxon>Bacillati</taxon>
        <taxon>Bacillota</taxon>
        <taxon>Bacilli</taxon>
        <taxon>Bacillales</taxon>
        <taxon>Bacillaceae</taxon>
        <taxon>Vulcanibacillus</taxon>
    </lineage>
</organism>
<keyword evidence="5 10" id="KW-0378">Hydrolase</keyword>
<dbReference type="GO" id="GO:0006637">
    <property type="term" value="P:acyl-CoA metabolic process"/>
    <property type="evidence" value="ECO:0007669"/>
    <property type="project" value="UniProtKB-UniRule"/>
</dbReference>
<feature type="binding site" evidence="10">
    <location>
        <position position="801"/>
    </location>
    <ligand>
        <name>substrate</name>
    </ligand>
</feature>